<dbReference type="InterPro" id="IPR042099">
    <property type="entry name" value="ANL_N_sf"/>
</dbReference>
<dbReference type="GO" id="GO:0005524">
    <property type="term" value="F:ATP binding"/>
    <property type="evidence" value="ECO:0007669"/>
    <property type="project" value="UniProtKB-KW"/>
</dbReference>
<dbReference type="PANTHER" id="PTHR43272:SF33">
    <property type="entry name" value="AMP-BINDING DOMAIN-CONTAINING PROTEIN-RELATED"/>
    <property type="match status" value="1"/>
</dbReference>
<evidence type="ECO:0000256" key="1">
    <source>
        <dbReference type="ARBA" id="ARBA00022741"/>
    </source>
</evidence>
<dbReference type="OMA" id="CANPKIN"/>
<evidence type="ECO:0000313" key="4">
    <source>
        <dbReference type="EMBL" id="KXN70751.1"/>
    </source>
</evidence>
<reference evidence="4 5" key="1">
    <citation type="journal article" date="2015" name="Genome Biol. Evol.">
        <title>Phylogenomic analyses indicate that early fungi evolved digesting cell walls of algal ancestors of land plants.</title>
        <authorList>
            <person name="Chang Y."/>
            <person name="Wang S."/>
            <person name="Sekimoto S."/>
            <person name="Aerts A.L."/>
            <person name="Choi C."/>
            <person name="Clum A."/>
            <person name="LaButti K.M."/>
            <person name="Lindquist E.A."/>
            <person name="Yee Ngan C."/>
            <person name="Ohm R.A."/>
            <person name="Salamov A.A."/>
            <person name="Grigoriev I.V."/>
            <person name="Spatafora J.W."/>
            <person name="Berbee M.L."/>
        </authorList>
    </citation>
    <scope>NUCLEOTIDE SEQUENCE [LARGE SCALE GENOMIC DNA]</scope>
    <source>
        <strain evidence="4 5">NRRL 28638</strain>
    </source>
</reference>
<dbReference type="SUPFAM" id="SSF56801">
    <property type="entry name" value="Acetyl-CoA synthetase-like"/>
    <property type="match status" value="1"/>
</dbReference>
<evidence type="ECO:0000259" key="3">
    <source>
        <dbReference type="Pfam" id="PF00501"/>
    </source>
</evidence>
<name>A0A137P749_CONC2</name>
<dbReference type="PANTHER" id="PTHR43272">
    <property type="entry name" value="LONG-CHAIN-FATTY-ACID--COA LIGASE"/>
    <property type="match status" value="1"/>
</dbReference>
<keyword evidence="1" id="KW-0547">Nucleotide-binding</keyword>
<dbReference type="AlphaFoldDB" id="A0A137P749"/>
<dbReference type="EMBL" id="KQ964494">
    <property type="protein sequence ID" value="KXN70751.1"/>
    <property type="molecule type" value="Genomic_DNA"/>
</dbReference>
<dbReference type="STRING" id="796925.A0A137P749"/>
<dbReference type="InterPro" id="IPR000873">
    <property type="entry name" value="AMP-dep_synth/lig_dom"/>
</dbReference>
<keyword evidence="5" id="KW-1185">Reference proteome</keyword>
<dbReference type="OrthoDB" id="1700726at2759"/>
<sequence length="670" mass="76816">MEVFSKEVTSPRNENETGIFRNISNLEGLTSLSADQPKTSVELFEQAVNDFPNRDYLGEREYNQTTKKFENYKFLTYSQVHSLVKTLSNGIFHLLESNNLINLESRPKVTIFSKNTINWWLTDLALNYKNFVSIGLFDTLGLDQLVYILNHSQSTVTFCQFDKIPLLLKLSSKLNHLKVIVCMDYKHNQSEVFELLKKWNNSIGKFKLLKFDEVMKFGEEFSYPDDLPKPDDIATICYTSGTTGTPKGAMLRHYSLQLVAYSSNQMLKPFEGEENTLISYMPLSHCYERNCQYRTLLMKGRVGFYSGDVTRLFEDIRTLKPTSFATVPRVLNRIYDIIKSKFELQSGLNGSLFKVALYHKQKIYNSTGDFTHPIWDKLIFSKVRELLGGKLRFISCGSAPLQGHILHFLRLVFGLSIVEGYGATETTTTISITPVGDHRANHVGAPLPHCEVKLASIPEMEYLVSDKPYPRGEILVRGDTLFRGYYKEPEKTHDAFDSEGFYKTGDVGYINEEGLITTIDRKSSFFKLSQGEFVTPERVEHIIRKHPVVQTAFITGLRTESTTVCIIVPDLELFKTWYSKEFPALNLDSISSLSTNLLIKEKLLEEMRNLCKKNKIAKFEVPSNIYIETEPFSIEKGLLTPTSKICRPKLNSYYKDIISTLYHKIEQNQQ</sequence>
<dbReference type="GO" id="GO:0004467">
    <property type="term" value="F:long-chain fatty acid-CoA ligase activity"/>
    <property type="evidence" value="ECO:0007669"/>
    <property type="project" value="TreeGrafter"/>
</dbReference>
<dbReference type="GO" id="GO:0016020">
    <property type="term" value="C:membrane"/>
    <property type="evidence" value="ECO:0007669"/>
    <property type="project" value="TreeGrafter"/>
</dbReference>
<dbReference type="InterPro" id="IPR020845">
    <property type="entry name" value="AMP-binding_CS"/>
</dbReference>
<evidence type="ECO:0000313" key="5">
    <source>
        <dbReference type="Proteomes" id="UP000070444"/>
    </source>
</evidence>
<organism evidence="4 5">
    <name type="scientific">Conidiobolus coronatus (strain ATCC 28846 / CBS 209.66 / NRRL 28638)</name>
    <name type="common">Delacroixia coronata</name>
    <dbReference type="NCBI Taxonomy" id="796925"/>
    <lineage>
        <taxon>Eukaryota</taxon>
        <taxon>Fungi</taxon>
        <taxon>Fungi incertae sedis</taxon>
        <taxon>Zoopagomycota</taxon>
        <taxon>Entomophthoromycotina</taxon>
        <taxon>Entomophthoromycetes</taxon>
        <taxon>Entomophthorales</taxon>
        <taxon>Ancylistaceae</taxon>
        <taxon>Conidiobolus</taxon>
    </lineage>
</organism>
<keyword evidence="2" id="KW-0067">ATP-binding</keyword>
<evidence type="ECO:0000256" key="2">
    <source>
        <dbReference type="ARBA" id="ARBA00022840"/>
    </source>
</evidence>
<feature type="domain" description="AMP-dependent synthetase/ligase" evidence="3">
    <location>
        <begin position="46"/>
        <end position="486"/>
    </location>
</feature>
<proteinExistence type="predicted"/>
<dbReference type="Gene3D" id="3.40.50.12780">
    <property type="entry name" value="N-terminal domain of ligase-like"/>
    <property type="match status" value="1"/>
</dbReference>
<dbReference type="Pfam" id="PF00501">
    <property type="entry name" value="AMP-binding"/>
    <property type="match status" value="1"/>
</dbReference>
<protein>
    <submittedName>
        <fullName evidence="4">Acetyl-CoA synthetase-like protein</fullName>
    </submittedName>
</protein>
<dbReference type="PROSITE" id="PS00455">
    <property type="entry name" value="AMP_BINDING"/>
    <property type="match status" value="1"/>
</dbReference>
<accession>A0A137P749</accession>
<gene>
    <name evidence="4" type="ORF">CONCODRAFT_17412</name>
</gene>
<dbReference type="GO" id="GO:0005783">
    <property type="term" value="C:endoplasmic reticulum"/>
    <property type="evidence" value="ECO:0007669"/>
    <property type="project" value="TreeGrafter"/>
</dbReference>
<dbReference type="Proteomes" id="UP000070444">
    <property type="component" value="Unassembled WGS sequence"/>
</dbReference>